<name>A0A143PPU4_LUTPR</name>
<organism evidence="2 3">
    <name type="scientific">Luteitalea pratensis</name>
    <dbReference type="NCBI Taxonomy" id="1855912"/>
    <lineage>
        <taxon>Bacteria</taxon>
        <taxon>Pseudomonadati</taxon>
        <taxon>Acidobacteriota</taxon>
        <taxon>Vicinamibacteria</taxon>
        <taxon>Vicinamibacterales</taxon>
        <taxon>Vicinamibacteraceae</taxon>
        <taxon>Luteitalea</taxon>
    </lineage>
</organism>
<keyword evidence="3" id="KW-1185">Reference proteome</keyword>
<evidence type="ECO:0000313" key="2">
    <source>
        <dbReference type="EMBL" id="AMY09844.1"/>
    </source>
</evidence>
<evidence type="ECO:0000256" key="1">
    <source>
        <dbReference type="SAM" id="Phobius"/>
    </source>
</evidence>
<gene>
    <name evidence="2" type="ORF">LuPra_03070</name>
</gene>
<dbReference type="Pfam" id="PF09604">
    <property type="entry name" value="Potass_KdpF"/>
    <property type="match status" value="1"/>
</dbReference>
<proteinExistence type="predicted"/>
<feature type="transmembrane region" description="Helical" evidence="1">
    <location>
        <begin position="15"/>
        <end position="36"/>
    </location>
</feature>
<accession>A0A143PPU4</accession>
<dbReference type="InterPro" id="IPR011726">
    <property type="entry name" value="KdpF"/>
</dbReference>
<keyword evidence="1" id="KW-0472">Membrane</keyword>
<dbReference type="GO" id="GO:0008556">
    <property type="term" value="F:P-type potassium transmembrane transporter activity"/>
    <property type="evidence" value="ECO:0007669"/>
    <property type="project" value="InterPro"/>
</dbReference>
<reference evidence="3" key="2">
    <citation type="submission" date="2016-04" db="EMBL/GenBank/DDBJ databases">
        <title>First Complete Genome Sequence of a Subdivision 6 Acidobacterium.</title>
        <authorList>
            <person name="Huang S."/>
            <person name="Vieira S."/>
            <person name="Bunk B."/>
            <person name="Riedel T."/>
            <person name="Sproeer C."/>
            <person name="Overmann J."/>
        </authorList>
    </citation>
    <scope>NUCLEOTIDE SEQUENCE [LARGE SCALE GENOMIC DNA]</scope>
    <source>
        <strain evidence="3">DSM 100886 HEG_-6_39</strain>
    </source>
</reference>
<dbReference type="GO" id="GO:0005886">
    <property type="term" value="C:plasma membrane"/>
    <property type="evidence" value="ECO:0007669"/>
    <property type="project" value="InterPro"/>
</dbReference>
<sequence length="41" mass="4647">MSRLQGNLPTVCNDAMTLVALCLVLLAFVYLVYAMLRPERF</sequence>
<keyword evidence="1" id="KW-0812">Transmembrane</keyword>
<protein>
    <submittedName>
        <fullName evidence="2">F subunit of K+-transporting ATPase (Potass KdpF)</fullName>
    </submittedName>
</protein>
<evidence type="ECO:0000313" key="3">
    <source>
        <dbReference type="Proteomes" id="UP000076079"/>
    </source>
</evidence>
<dbReference type="KEGG" id="abac:LuPra_03070"/>
<dbReference type="EMBL" id="CP015136">
    <property type="protein sequence ID" value="AMY09844.1"/>
    <property type="molecule type" value="Genomic_DNA"/>
</dbReference>
<reference evidence="2 3" key="1">
    <citation type="journal article" date="2016" name="Genome Announc.">
        <title>First Complete Genome Sequence of a Subdivision 6 Acidobacterium Strain.</title>
        <authorList>
            <person name="Huang S."/>
            <person name="Vieira S."/>
            <person name="Bunk B."/>
            <person name="Riedel T."/>
            <person name="Sproer C."/>
            <person name="Overmann J."/>
        </authorList>
    </citation>
    <scope>NUCLEOTIDE SEQUENCE [LARGE SCALE GENOMIC DNA]</scope>
    <source>
        <strain evidence="3">DSM 100886 HEG_-6_39</strain>
    </source>
</reference>
<dbReference type="STRING" id="1855912.LuPra_03070"/>
<keyword evidence="1" id="KW-1133">Transmembrane helix</keyword>
<dbReference type="AlphaFoldDB" id="A0A143PPU4"/>
<dbReference type="Proteomes" id="UP000076079">
    <property type="component" value="Chromosome"/>
</dbReference>